<evidence type="ECO:0008006" key="4">
    <source>
        <dbReference type="Google" id="ProtNLM"/>
    </source>
</evidence>
<evidence type="ECO:0000313" key="3">
    <source>
        <dbReference type="Proteomes" id="UP000577346"/>
    </source>
</evidence>
<feature type="compositionally biased region" description="Polar residues" evidence="1">
    <location>
        <begin position="287"/>
        <end position="302"/>
    </location>
</feature>
<dbReference type="RefSeq" id="WP_177331353.1">
    <property type="nucleotide sequence ID" value="NZ_JACGDA010000047.1"/>
</dbReference>
<name>A0A7W2R0F5_9PSED</name>
<evidence type="ECO:0000256" key="1">
    <source>
        <dbReference type="SAM" id="MobiDB-lite"/>
    </source>
</evidence>
<dbReference type="AlphaFoldDB" id="A0A7W2R0F5"/>
<reference evidence="2 3" key="1">
    <citation type="submission" date="2020-07" db="EMBL/GenBank/DDBJ databases">
        <title>Diversity of carbapenemase encoding genes among Pseudomonas putida group clinical isolates in a tertiary Brazilian hospital.</title>
        <authorList>
            <person name="Alberto-Lei F."/>
            <person name="Nodari C.S."/>
            <person name="Streling A.P."/>
            <person name="Paulino J.T."/>
            <person name="Bessa-Neto F.O."/>
            <person name="Cayo R."/>
            <person name="Gales A.C."/>
        </authorList>
    </citation>
    <scope>NUCLEOTIDE SEQUENCE [LARGE SCALE GENOMIC DNA]</scope>
    <source>
        <strain evidence="2 3">11213</strain>
    </source>
</reference>
<accession>A0A7W2R0F5</accession>
<protein>
    <recommendedName>
        <fullName evidence="4">Filamentous hemagglutinin</fullName>
    </recommendedName>
</protein>
<feature type="region of interest" description="Disordered" evidence="1">
    <location>
        <begin position="280"/>
        <end position="309"/>
    </location>
</feature>
<evidence type="ECO:0000313" key="2">
    <source>
        <dbReference type="EMBL" id="MBA6149579.1"/>
    </source>
</evidence>
<comment type="caution">
    <text evidence="2">The sequence shown here is derived from an EMBL/GenBank/DDBJ whole genome shotgun (WGS) entry which is preliminary data.</text>
</comment>
<dbReference type="CDD" id="cd20745">
    <property type="entry name" value="FIX_RhsA_AHH_HNH-like"/>
    <property type="match status" value="1"/>
</dbReference>
<dbReference type="EMBL" id="JACGDA010000047">
    <property type="protein sequence ID" value="MBA6149579.1"/>
    <property type="molecule type" value="Genomic_DNA"/>
</dbReference>
<feature type="compositionally biased region" description="Basic and acidic residues" evidence="1">
    <location>
        <begin position="224"/>
        <end position="251"/>
    </location>
</feature>
<organism evidence="2 3">
    <name type="scientific">Pseudomonas juntendi</name>
    <dbReference type="NCBI Taxonomy" id="2666183"/>
    <lineage>
        <taxon>Bacteria</taxon>
        <taxon>Pseudomonadati</taxon>
        <taxon>Pseudomonadota</taxon>
        <taxon>Gammaproteobacteria</taxon>
        <taxon>Pseudomonadales</taxon>
        <taxon>Pseudomonadaceae</taxon>
        <taxon>Pseudomonas</taxon>
    </lineage>
</organism>
<proteinExistence type="predicted"/>
<sequence length="395" mass="41929">MSEQPIQLDTLHVQVQEVSLRKLPNGPDRMFAQTDGTGKVLVDFADGANEWGKALELNEEQYEALRQEAFHRELADLQDIPTYTELYPPAGNGGAITSPNGNTLGRVNGETPAMGKAADDSNADVEIETPEEGITGEQMLDGLQLGLDIVGLIPVIGEFADVANAGISLSRGDYAGAALALLSAIPFVGYLGTAGKVGRYGTKAVAEASAKAANEMANRAAKGAAEKTANEGSEHAIRHVDDVAPKSKDGAKVTGDATGKVDDLAQTKVKWVDENAGMNSRARDYNDSATGARSNPITQSGQAPALERTMPDGSTRLVKFDGMDGNVLVDRKISVVTTSKSKDQALRQSEVLSQNGLTARWEVPTQAQANRAQKMFDELGIKNISVRVIREPGNQ</sequence>
<gene>
    <name evidence="2" type="ORF">H4C15_19010</name>
</gene>
<dbReference type="Proteomes" id="UP000577346">
    <property type="component" value="Unassembled WGS sequence"/>
</dbReference>
<feature type="region of interest" description="Disordered" evidence="1">
    <location>
        <begin position="221"/>
        <end position="257"/>
    </location>
</feature>